<proteinExistence type="inferred from homology"/>
<gene>
    <name evidence="5" type="ORF">AFE02nite_07450</name>
</gene>
<evidence type="ECO:0000256" key="2">
    <source>
        <dbReference type="ARBA" id="ARBA00023002"/>
    </source>
</evidence>
<evidence type="ECO:0000313" key="6">
    <source>
        <dbReference type="Proteomes" id="UP000321484"/>
    </source>
</evidence>
<dbReference type="PANTHER" id="PTHR21363:SF0">
    <property type="entry name" value="PREPHENATE DEHYDROGENASE [NADP(+)]"/>
    <property type="match status" value="1"/>
</dbReference>
<dbReference type="AlphaFoldDB" id="A0A511YUY8"/>
<dbReference type="InterPro" id="IPR036291">
    <property type="entry name" value="NAD(P)-bd_dom_sf"/>
</dbReference>
<comment type="caution">
    <text evidence="5">The sequence shown here is derived from an EMBL/GenBank/DDBJ whole genome shotgun (WGS) entry which is preliminary data.</text>
</comment>
<dbReference type="SUPFAM" id="SSF48179">
    <property type="entry name" value="6-phosphogluconate dehydrogenase C-terminal domain-like"/>
    <property type="match status" value="1"/>
</dbReference>
<accession>A0A511YUY8</accession>
<dbReference type="GO" id="GO:0006571">
    <property type="term" value="P:tyrosine biosynthetic process"/>
    <property type="evidence" value="ECO:0007669"/>
    <property type="project" value="InterPro"/>
</dbReference>
<dbReference type="EMBL" id="BJYK01000001">
    <property type="protein sequence ID" value="GEN79011.1"/>
    <property type="molecule type" value="Genomic_DNA"/>
</dbReference>
<dbReference type="SUPFAM" id="SSF51735">
    <property type="entry name" value="NAD(P)-binding Rossmann-fold domains"/>
    <property type="match status" value="1"/>
</dbReference>
<dbReference type="PROSITE" id="PS51176">
    <property type="entry name" value="PDH_ADH"/>
    <property type="match status" value="1"/>
</dbReference>
<dbReference type="Gene3D" id="1.10.3660.10">
    <property type="entry name" value="6-phosphogluconate dehydrogenase C-terminal like domain"/>
    <property type="match status" value="1"/>
</dbReference>
<evidence type="ECO:0000256" key="1">
    <source>
        <dbReference type="ARBA" id="ARBA00007964"/>
    </source>
</evidence>
<keyword evidence="6" id="KW-1185">Reference proteome</keyword>
<dbReference type="InterPro" id="IPR046825">
    <property type="entry name" value="PDH_C"/>
</dbReference>
<protein>
    <submittedName>
        <fullName evidence="5">Prephenate dehydrogenase</fullName>
    </submittedName>
</protein>
<dbReference type="GO" id="GO:0008977">
    <property type="term" value="F:prephenate dehydrogenase (NAD+) activity"/>
    <property type="evidence" value="ECO:0007669"/>
    <property type="project" value="InterPro"/>
</dbReference>
<dbReference type="Pfam" id="PF20463">
    <property type="entry name" value="PDH_C"/>
    <property type="match status" value="1"/>
</dbReference>
<dbReference type="NCBIfam" id="NF005111">
    <property type="entry name" value="PRK06545.2-3"/>
    <property type="match status" value="1"/>
</dbReference>
<comment type="similarity">
    <text evidence="1">Belongs to the prephenate/arogenate dehydrogenase family.</text>
</comment>
<name>A0A511YUY8_9CELL</name>
<feature type="domain" description="Prephenate/arogenate dehydrogenase" evidence="4">
    <location>
        <begin position="26"/>
        <end position="304"/>
    </location>
</feature>
<evidence type="ECO:0000256" key="3">
    <source>
        <dbReference type="SAM" id="MobiDB-lite"/>
    </source>
</evidence>
<keyword evidence="2" id="KW-0560">Oxidoreductase</keyword>
<reference evidence="5 6" key="1">
    <citation type="submission" date="2019-07" db="EMBL/GenBank/DDBJ databases">
        <title>Whole genome shotgun sequence of Actinotalea fermentans NBRC 105374.</title>
        <authorList>
            <person name="Hosoyama A."/>
            <person name="Uohara A."/>
            <person name="Ohji S."/>
            <person name="Ichikawa N."/>
        </authorList>
    </citation>
    <scope>NUCLEOTIDE SEQUENCE [LARGE SCALE GENOMIC DNA]</scope>
    <source>
        <strain evidence="5 6">NBRC 105374</strain>
    </source>
</reference>
<dbReference type="Gene3D" id="3.40.50.720">
    <property type="entry name" value="NAD(P)-binding Rossmann-like Domain"/>
    <property type="match status" value="1"/>
</dbReference>
<evidence type="ECO:0000259" key="4">
    <source>
        <dbReference type="PROSITE" id="PS51176"/>
    </source>
</evidence>
<dbReference type="InterPro" id="IPR003099">
    <property type="entry name" value="Prephen_DH"/>
</dbReference>
<dbReference type="Proteomes" id="UP000321484">
    <property type="component" value="Unassembled WGS sequence"/>
</dbReference>
<organism evidence="5 6">
    <name type="scientific">Actinotalea fermentans</name>
    <dbReference type="NCBI Taxonomy" id="43671"/>
    <lineage>
        <taxon>Bacteria</taxon>
        <taxon>Bacillati</taxon>
        <taxon>Actinomycetota</taxon>
        <taxon>Actinomycetes</taxon>
        <taxon>Micrococcales</taxon>
        <taxon>Cellulomonadaceae</taxon>
        <taxon>Actinotalea</taxon>
    </lineage>
</organism>
<dbReference type="InterPro" id="IPR008927">
    <property type="entry name" value="6-PGluconate_DH-like_C_sf"/>
</dbReference>
<feature type="region of interest" description="Disordered" evidence="3">
    <location>
        <begin position="1"/>
        <end position="23"/>
    </location>
</feature>
<dbReference type="GO" id="GO:0004665">
    <property type="term" value="F:prephenate dehydrogenase (NADP+) activity"/>
    <property type="evidence" value="ECO:0007669"/>
    <property type="project" value="InterPro"/>
</dbReference>
<sequence>MTAPSGPEAGRAHGPSGLQTPAGTVGPVRVVGTGLLGASVGLALRALGVDVVLHDPSRVTVLLARDLGAGRLPEPSDPPPALVVVAAPPDVTGDVVAAELAAYPDAVVTDVASVKGAVLAALTAAGADLTRYVGSHPMAGSERSGPTAARPDLFVGRPWVVVGTEASSPEAVLAVRTLVTDLGATPVMLDARVHDEAVAVVSHLPQVASSLVAARLRDADPAALDLAGQGLRDVTRIAAGDPALWTSILAANARAVLPALRATRDDLDGLVQALEQVVEATGPHAVPGGALGTLAAAVAAGNAGVARIPGKHGGARRAYDVVTVLVPDQPGELARLLGDVGAAGINLEELSLEHAPRQPVGLASIAVLPGLGTTLEAELTGRGWTVAG</sequence>
<dbReference type="Pfam" id="PF02153">
    <property type="entry name" value="PDH_N"/>
    <property type="match status" value="1"/>
</dbReference>
<evidence type="ECO:0000313" key="5">
    <source>
        <dbReference type="EMBL" id="GEN79011.1"/>
    </source>
</evidence>
<dbReference type="PANTHER" id="PTHR21363">
    <property type="entry name" value="PREPHENATE DEHYDROGENASE"/>
    <property type="match status" value="1"/>
</dbReference>
<dbReference type="InterPro" id="IPR050812">
    <property type="entry name" value="Preph/Arog_dehydrog"/>
</dbReference>
<dbReference type="GO" id="GO:0070403">
    <property type="term" value="F:NAD+ binding"/>
    <property type="evidence" value="ECO:0007669"/>
    <property type="project" value="InterPro"/>
</dbReference>
<dbReference type="InterPro" id="IPR046826">
    <property type="entry name" value="PDH_N"/>
</dbReference>
<dbReference type="NCBIfam" id="NF005112">
    <property type="entry name" value="PRK06545.2-4"/>
    <property type="match status" value="1"/>
</dbReference>